<evidence type="ECO:0000313" key="3">
    <source>
        <dbReference type="Proteomes" id="UP000509549"/>
    </source>
</evidence>
<protein>
    <recommendedName>
        <fullName evidence="1">Sulfatase-modifying factor enzyme-like domain-containing protein</fullName>
    </recommendedName>
</protein>
<accession>A0A6J5JZM5</accession>
<organism evidence="2 3">
    <name type="scientific">Candidatus Azoamicus ciliaticola</name>
    <dbReference type="NCBI Taxonomy" id="2652803"/>
    <lineage>
        <taxon>Bacteria</taxon>
        <taxon>Pseudomonadati</taxon>
        <taxon>Pseudomonadota</taxon>
        <taxon>Gammaproteobacteria</taxon>
        <taxon>Candidatus Azoamicaceae</taxon>
        <taxon>Candidatus Azoamicus</taxon>
    </lineage>
</organism>
<dbReference type="InterPro" id="IPR016187">
    <property type="entry name" value="CTDL_fold"/>
</dbReference>
<dbReference type="Proteomes" id="UP000509549">
    <property type="component" value="Chromosome"/>
</dbReference>
<dbReference type="AlphaFoldDB" id="A0A6J5JZM5"/>
<reference evidence="2 3" key="1">
    <citation type="submission" date="2020-04" db="EMBL/GenBank/DDBJ databases">
        <authorList>
            <person name="Graf S J."/>
        </authorList>
    </citation>
    <scope>NUCLEOTIDE SEQUENCE [LARGE SCALE GENOMIC DNA]</scope>
    <source>
        <strain evidence="2">1</strain>
    </source>
</reference>
<sequence>MNSICKFLFLNLFLLIFCNECFCRCMVFIPNGNYVPLFRNSNLDYLEHEVDSFYLDKYQVTNFDYLIFVLNNPFWDTLTKKDILVDDSYLNYWSNIDNFVIYADKPVVNVSWFSSDAFCNFYDSRLPSVDEWEYVGSVGAKTINGKSEPGYFNLLSLYINSSLNDISTVFDMPCNFFGACGIHFFLWEWVHDFNSVILINTDAEGGGLEELLYCGATSTNAIDPADYIAFLRFAFRNTLDANYTMIKLGFRCAKDK</sequence>
<dbReference type="InterPro" id="IPR005532">
    <property type="entry name" value="SUMF_dom"/>
</dbReference>
<evidence type="ECO:0000313" key="2">
    <source>
        <dbReference type="EMBL" id="CAB3976417.1"/>
    </source>
</evidence>
<dbReference type="SUPFAM" id="SSF56436">
    <property type="entry name" value="C-type lectin-like"/>
    <property type="match status" value="1"/>
</dbReference>
<dbReference type="EMBL" id="LR794158">
    <property type="protein sequence ID" value="CAB3976417.1"/>
    <property type="molecule type" value="Genomic_DNA"/>
</dbReference>
<proteinExistence type="predicted"/>
<keyword evidence="3" id="KW-1185">Reference proteome</keyword>
<dbReference type="KEGG" id="acil:ESZ_00223"/>
<feature type="domain" description="Sulfatase-modifying factor enzyme-like" evidence="1">
    <location>
        <begin position="26"/>
        <end position="254"/>
    </location>
</feature>
<dbReference type="GO" id="GO:0120147">
    <property type="term" value="F:formylglycine-generating oxidase activity"/>
    <property type="evidence" value="ECO:0007669"/>
    <property type="project" value="TreeGrafter"/>
</dbReference>
<dbReference type="PANTHER" id="PTHR23150">
    <property type="entry name" value="SULFATASE MODIFYING FACTOR 1, 2"/>
    <property type="match status" value="1"/>
</dbReference>
<gene>
    <name evidence="2" type="ORF">ESZ_00223</name>
</gene>
<dbReference type="PANTHER" id="PTHR23150:SF19">
    <property type="entry name" value="FORMYLGLYCINE-GENERATING ENZYME"/>
    <property type="match status" value="1"/>
</dbReference>
<dbReference type="InterPro" id="IPR042095">
    <property type="entry name" value="SUMF_sf"/>
</dbReference>
<evidence type="ECO:0000259" key="1">
    <source>
        <dbReference type="Pfam" id="PF03781"/>
    </source>
</evidence>
<dbReference type="Gene3D" id="3.90.1580.10">
    <property type="entry name" value="paralog of FGE (formylglycine-generating enzyme)"/>
    <property type="match status" value="1"/>
</dbReference>
<dbReference type="InterPro" id="IPR051043">
    <property type="entry name" value="Sulfatase_Mod_Factor_Kinase"/>
</dbReference>
<dbReference type="Pfam" id="PF03781">
    <property type="entry name" value="FGE-sulfatase"/>
    <property type="match status" value="1"/>
</dbReference>
<name>A0A6J5JZM5_9GAMM</name>